<name>A0A6A6UWI3_9PLEO</name>
<proteinExistence type="predicted"/>
<organism evidence="1 2">
    <name type="scientific">Sporormia fimetaria CBS 119925</name>
    <dbReference type="NCBI Taxonomy" id="1340428"/>
    <lineage>
        <taxon>Eukaryota</taxon>
        <taxon>Fungi</taxon>
        <taxon>Dikarya</taxon>
        <taxon>Ascomycota</taxon>
        <taxon>Pezizomycotina</taxon>
        <taxon>Dothideomycetes</taxon>
        <taxon>Pleosporomycetidae</taxon>
        <taxon>Pleosporales</taxon>
        <taxon>Sporormiaceae</taxon>
        <taxon>Sporormia</taxon>
    </lineage>
</organism>
<evidence type="ECO:0000313" key="2">
    <source>
        <dbReference type="Proteomes" id="UP000799440"/>
    </source>
</evidence>
<reference evidence="1" key="1">
    <citation type="journal article" date="2020" name="Stud. Mycol.">
        <title>101 Dothideomycetes genomes: a test case for predicting lifestyles and emergence of pathogens.</title>
        <authorList>
            <person name="Haridas S."/>
            <person name="Albert R."/>
            <person name="Binder M."/>
            <person name="Bloem J."/>
            <person name="Labutti K."/>
            <person name="Salamov A."/>
            <person name="Andreopoulos B."/>
            <person name="Baker S."/>
            <person name="Barry K."/>
            <person name="Bills G."/>
            <person name="Bluhm B."/>
            <person name="Cannon C."/>
            <person name="Castanera R."/>
            <person name="Culley D."/>
            <person name="Daum C."/>
            <person name="Ezra D."/>
            <person name="Gonzalez J."/>
            <person name="Henrissat B."/>
            <person name="Kuo A."/>
            <person name="Liang C."/>
            <person name="Lipzen A."/>
            <person name="Lutzoni F."/>
            <person name="Magnuson J."/>
            <person name="Mondo S."/>
            <person name="Nolan M."/>
            <person name="Ohm R."/>
            <person name="Pangilinan J."/>
            <person name="Park H.-J."/>
            <person name="Ramirez L."/>
            <person name="Alfaro M."/>
            <person name="Sun H."/>
            <person name="Tritt A."/>
            <person name="Yoshinaga Y."/>
            <person name="Zwiers L.-H."/>
            <person name="Turgeon B."/>
            <person name="Goodwin S."/>
            <person name="Spatafora J."/>
            <person name="Crous P."/>
            <person name="Grigoriev I."/>
        </authorList>
    </citation>
    <scope>NUCLEOTIDE SEQUENCE</scope>
    <source>
        <strain evidence="1">CBS 119925</strain>
    </source>
</reference>
<evidence type="ECO:0000313" key="1">
    <source>
        <dbReference type="EMBL" id="KAF2741740.1"/>
    </source>
</evidence>
<dbReference type="Proteomes" id="UP000799440">
    <property type="component" value="Unassembled WGS sequence"/>
</dbReference>
<sequence length="154" mass="17307">MLARPGAGEIRGTGHPPGAGFNKLGMLQRASRRECFRAYCIRPFFAVMLWSKIYVRDRQRSGWISFRGSADNGEDMEHVADWIVGTIVTWIQEPVLQEVQIGTKQTDTQACLEHSCQFGVIFQDVVDNVHVPSSLPFGKSTPGGRYQFCNIERS</sequence>
<accession>A0A6A6UWI3</accession>
<keyword evidence="2" id="KW-1185">Reference proteome</keyword>
<protein>
    <submittedName>
        <fullName evidence="1">Uncharacterized protein</fullName>
    </submittedName>
</protein>
<dbReference type="AlphaFoldDB" id="A0A6A6UWI3"/>
<gene>
    <name evidence="1" type="ORF">M011DRAFT_463012</name>
</gene>
<dbReference type="EMBL" id="MU006627">
    <property type="protein sequence ID" value="KAF2741740.1"/>
    <property type="molecule type" value="Genomic_DNA"/>
</dbReference>